<feature type="region of interest" description="Disordered" evidence="7">
    <location>
        <begin position="126"/>
        <end position="152"/>
    </location>
</feature>
<dbReference type="InParanoid" id="A8QCD6"/>
<comment type="function">
    <text evidence="6">Involved in nucleotide metabolism via production of dUMP, the immediate precursor of thymidine nucleotides, and decreases the intracellular concentration of dUTP so that uracil cannot be incorporated into DNA.</text>
</comment>
<dbReference type="NCBIfam" id="TIGR00576">
    <property type="entry name" value="dut"/>
    <property type="match status" value="1"/>
</dbReference>
<dbReference type="GO" id="GO:0006226">
    <property type="term" value="P:dUMP biosynthetic process"/>
    <property type="evidence" value="ECO:0007669"/>
    <property type="project" value="UniProtKB-UniRule"/>
</dbReference>
<keyword evidence="5 6" id="KW-0546">Nucleotide metabolism</keyword>
<evidence type="ECO:0000256" key="2">
    <source>
        <dbReference type="ARBA" id="ARBA00006581"/>
    </source>
</evidence>
<keyword evidence="6" id="KW-0460">Magnesium</keyword>
<dbReference type="AlphaFoldDB" id="A8QCD6"/>
<dbReference type="PANTHER" id="PTHR11241:SF0">
    <property type="entry name" value="DEOXYURIDINE 5'-TRIPHOSPHATE NUCLEOTIDOHYDROLASE"/>
    <property type="match status" value="1"/>
</dbReference>
<accession>A8QCD6</accession>
<evidence type="ECO:0000256" key="6">
    <source>
        <dbReference type="RuleBase" id="RU367024"/>
    </source>
</evidence>
<dbReference type="InterPro" id="IPR036157">
    <property type="entry name" value="dUTPase-like_sf"/>
</dbReference>
<dbReference type="PANTHER" id="PTHR11241">
    <property type="entry name" value="DEOXYURIDINE 5'-TRIPHOSPHATE NUCLEOTIDOHYDROLASE"/>
    <property type="match status" value="1"/>
</dbReference>
<feature type="domain" description="dUTPase-like" evidence="8">
    <location>
        <begin position="16"/>
        <end position="143"/>
    </location>
</feature>
<evidence type="ECO:0000256" key="5">
    <source>
        <dbReference type="ARBA" id="ARBA00023080"/>
    </source>
</evidence>
<protein>
    <recommendedName>
        <fullName evidence="6">Deoxyuridine 5'-triphosphate nucleotidohydrolase</fullName>
        <shortName evidence="6">dUTPase</shortName>
        <ecNumber evidence="6">3.6.1.23</ecNumber>
    </recommendedName>
    <alternativeName>
        <fullName evidence="6">dUTP pyrophosphatase</fullName>
    </alternativeName>
</protein>
<proteinExistence type="inferred from homology"/>
<keyword evidence="6" id="KW-0479">Metal-binding</keyword>
<dbReference type="STRING" id="425265.A8QCD6"/>
<dbReference type="KEGG" id="mgl:MGL_3997"/>
<dbReference type="GO" id="GO:0004170">
    <property type="term" value="F:dUTP diphosphatase activity"/>
    <property type="evidence" value="ECO:0007669"/>
    <property type="project" value="UniProtKB-UniRule"/>
</dbReference>
<comment type="caution">
    <text evidence="9">The sequence shown here is derived from an EMBL/GenBank/DDBJ whole genome shotgun (WGS) entry which is preliminary data.</text>
</comment>
<sequence length="152" mass="16088">MAMRLLVKRNPAYPLAKLPTRGSAQAAGYDLYACEDATIPRGGRTVVQTGIHIALPEGHYGRVAPRSGLAVKHGIDVGAGVVDSDYRGLLGIVLFNFGTEDFQFHAGDRIAQLVIEKISNPEVEEVESLEATERGSGGFGSTGGFSSSTRPT</sequence>
<dbReference type="UniPathway" id="UPA00610">
    <property type="reaction ID" value="UER00666"/>
</dbReference>
<dbReference type="Proteomes" id="UP000008837">
    <property type="component" value="Unassembled WGS sequence"/>
</dbReference>
<evidence type="ECO:0000256" key="3">
    <source>
        <dbReference type="ARBA" id="ARBA00011233"/>
    </source>
</evidence>
<dbReference type="EMBL" id="AAYY01000018">
    <property type="protein sequence ID" value="EDP41616.1"/>
    <property type="molecule type" value="Genomic_DNA"/>
</dbReference>
<comment type="cofactor">
    <cofactor evidence="6">
        <name>Mg(2+)</name>
        <dbReference type="ChEBI" id="CHEBI:18420"/>
    </cofactor>
</comment>
<reference evidence="9 10" key="1">
    <citation type="journal article" date="2007" name="Proc. Natl. Acad. Sci. U.S.A.">
        <title>Dandruff-associated Malassezia genomes reveal convergent and divergent virulence traits shared with plant and human fungal pathogens.</title>
        <authorList>
            <person name="Xu J."/>
            <person name="Saunders C.W."/>
            <person name="Hu P."/>
            <person name="Grant R.A."/>
            <person name="Boekhout T."/>
            <person name="Kuramae E.E."/>
            <person name="Kronstad J.W."/>
            <person name="Deangelis Y.M."/>
            <person name="Reeder N.L."/>
            <person name="Johnstone K.R."/>
            <person name="Leland M."/>
            <person name="Fieno A.M."/>
            <person name="Begley W.M."/>
            <person name="Sun Y."/>
            <person name="Lacey M.P."/>
            <person name="Chaudhary T."/>
            <person name="Keough T."/>
            <person name="Chu L."/>
            <person name="Sears R."/>
            <person name="Yuan B."/>
            <person name="Dawson T.L.Jr."/>
        </authorList>
    </citation>
    <scope>NUCLEOTIDE SEQUENCE [LARGE SCALE GENOMIC DNA]</scope>
    <source>
        <strain evidence="10">ATCC MYA-4612 / CBS 7966</strain>
    </source>
</reference>
<evidence type="ECO:0000256" key="4">
    <source>
        <dbReference type="ARBA" id="ARBA00022801"/>
    </source>
</evidence>
<gene>
    <name evidence="9" type="ORF">MGL_3997</name>
</gene>
<dbReference type="VEuPathDB" id="FungiDB:MGL_3997"/>
<name>A8QCD6_MALGO</name>
<evidence type="ECO:0000313" key="10">
    <source>
        <dbReference type="Proteomes" id="UP000008837"/>
    </source>
</evidence>
<dbReference type="FunCoup" id="A8QCD6">
    <property type="interactions" value="841"/>
</dbReference>
<dbReference type="InterPro" id="IPR033704">
    <property type="entry name" value="dUTPase_trimeric"/>
</dbReference>
<dbReference type="OMA" id="GREFHTQ"/>
<dbReference type="RefSeq" id="XP_001728830.1">
    <property type="nucleotide sequence ID" value="XM_001728778.1"/>
</dbReference>
<dbReference type="GO" id="GO:0046081">
    <property type="term" value="P:dUTP catabolic process"/>
    <property type="evidence" value="ECO:0007669"/>
    <property type="project" value="UniProtKB-UniRule"/>
</dbReference>
<comment type="subunit">
    <text evidence="3 6">Homotrimer.</text>
</comment>
<dbReference type="CDD" id="cd07557">
    <property type="entry name" value="trimeric_dUTPase"/>
    <property type="match status" value="1"/>
</dbReference>
<dbReference type="InterPro" id="IPR008181">
    <property type="entry name" value="dUTPase"/>
</dbReference>
<keyword evidence="10" id="KW-1185">Reference proteome</keyword>
<dbReference type="OrthoDB" id="419889at2759"/>
<comment type="similarity">
    <text evidence="2 6">Belongs to the dUTPase family.</text>
</comment>
<keyword evidence="4 6" id="KW-0378">Hydrolase</keyword>
<evidence type="ECO:0000259" key="8">
    <source>
        <dbReference type="Pfam" id="PF00692"/>
    </source>
</evidence>
<dbReference type="GO" id="GO:0000287">
    <property type="term" value="F:magnesium ion binding"/>
    <property type="evidence" value="ECO:0007669"/>
    <property type="project" value="UniProtKB-UniRule"/>
</dbReference>
<dbReference type="InterPro" id="IPR029054">
    <property type="entry name" value="dUTPase-like"/>
</dbReference>
<evidence type="ECO:0000313" key="9">
    <source>
        <dbReference type="EMBL" id="EDP41616.1"/>
    </source>
</evidence>
<dbReference type="SUPFAM" id="SSF51283">
    <property type="entry name" value="dUTPase-like"/>
    <property type="match status" value="1"/>
</dbReference>
<dbReference type="EC" id="3.6.1.23" evidence="6"/>
<dbReference type="GeneID" id="5853136"/>
<comment type="pathway">
    <text evidence="1 6">Pyrimidine metabolism; dUMP biosynthesis; dUMP from dCTP (dUTP route): step 2/2.</text>
</comment>
<dbReference type="Pfam" id="PF00692">
    <property type="entry name" value="dUTPase"/>
    <property type="match status" value="1"/>
</dbReference>
<evidence type="ECO:0000256" key="1">
    <source>
        <dbReference type="ARBA" id="ARBA00005142"/>
    </source>
</evidence>
<dbReference type="NCBIfam" id="NF001862">
    <property type="entry name" value="PRK00601.1"/>
    <property type="match status" value="1"/>
</dbReference>
<evidence type="ECO:0000256" key="7">
    <source>
        <dbReference type="SAM" id="MobiDB-lite"/>
    </source>
</evidence>
<dbReference type="Gene3D" id="2.70.40.10">
    <property type="match status" value="1"/>
</dbReference>
<comment type="catalytic activity">
    <reaction evidence="6">
        <text>dUTP + H2O = dUMP + diphosphate + H(+)</text>
        <dbReference type="Rhea" id="RHEA:10248"/>
        <dbReference type="ChEBI" id="CHEBI:15377"/>
        <dbReference type="ChEBI" id="CHEBI:15378"/>
        <dbReference type="ChEBI" id="CHEBI:33019"/>
        <dbReference type="ChEBI" id="CHEBI:61555"/>
        <dbReference type="ChEBI" id="CHEBI:246422"/>
        <dbReference type="EC" id="3.6.1.23"/>
    </reaction>
</comment>
<organism evidence="9 10">
    <name type="scientific">Malassezia globosa (strain ATCC MYA-4612 / CBS 7966)</name>
    <name type="common">Dandruff-associated fungus</name>
    <dbReference type="NCBI Taxonomy" id="425265"/>
    <lineage>
        <taxon>Eukaryota</taxon>
        <taxon>Fungi</taxon>
        <taxon>Dikarya</taxon>
        <taxon>Basidiomycota</taxon>
        <taxon>Ustilaginomycotina</taxon>
        <taxon>Malasseziomycetes</taxon>
        <taxon>Malasseziales</taxon>
        <taxon>Malasseziaceae</taxon>
        <taxon>Malassezia</taxon>
    </lineage>
</organism>